<evidence type="ECO:0000313" key="5">
    <source>
        <dbReference type="EMBL" id="MEL0615399.1"/>
    </source>
</evidence>
<evidence type="ECO:0000313" key="6">
    <source>
        <dbReference type="Proteomes" id="UP001378242"/>
    </source>
</evidence>
<dbReference type="Pfam" id="PF05130">
    <property type="entry name" value="FlgN"/>
    <property type="match status" value="1"/>
</dbReference>
<keyword evidence="5" id="KW-0969">Cilium</keyword>
<keyword evidence="5" id="KW-0966">Cell projection</keyword>
<comment type="function">
    <text evidence="1">Required for the efficient initiation of filament assembly.</text>
</comment>
<dbReference type="SUPFAM" id="SSF140566">
    <property type="entry name" value="FlgN-like"/>
    <property type="match status" value="1"/>
</dbReference>
<proteinExistence type="inferred from homology"/>
<feature type="compositionally biased region" description="Low complexity" evidence="4">
    <location>
        <begin position="143"/>
        <end position="157"/>
    </location>
</feature>
<feature type="region of interest" description="Disordered" evidence="4">
    <location>
        <begin position="135"/>
        <end position="157"/>
    </location>
</feature>
<keyword evidence="6" id="KW-1185">Reference proteome</keyword>
<evidence type="ECO:0000256" key="2">
    <source>
        <dbReference type="ARBA" id="ARBA00007703"/>
    </source>
</evidence>
<comment type="similarity">
    <text evidence="2">Belongs to the FlgN family.</text>
</comment>
<keyword evidence="3" id="KW-1005">Bacterial flagellum biogenesis</keyword>
<dbReference type="InterPro" id="IPR007809">
    <property type="entry name" value="FlgN-like"/>
</dbReference>
<protein>
    <submittedName>
        <fullName evidence="5">Flagellar protein FlgN</fullName>
    </submittedName>
</protein>
<dbReference type="Proteomes" id="UP001378242">
    <property type="component" value="Unassembled WGS sequence"/>
</dbReference>
<gene>
    <name evidence="5" type="ORF">V6243_01055</name>
</gene>
<keyword evidence="5" id="KW-0282">Flagellum</keyword>
<evidence type="ECO:0000256" key="4">
    <source>
        <dbReference type="SAM" id="MobiDB-lite"/>
    </source>
</evidence>
<dbReference type="InterPro" id="IPR036679">
    <property type="entry name" value="FlgN-like_sf"/>
</dbReference>
<sequence length="157" mass="17531">MTLATASPLELEAIFHGLEHELKHFIALLEQEQRLLGQRQPQTSALDEIRQAKLANAGRLEALETRRRDWLAQSGLSNDPLELQTALAGQPQLAQTWWQLVTLTRRAQARNRLSGDLIRQRMALHSRILDSLHERAPGHYGADGRPGAAPARLNVSA</sequence>
<name>A0ABU9GA97_COBMA</name>
<evidence type="ECO:0000256" key="1">
    <source>
        <dbReference type="ARBA" id="ARBA00002397"/>
    </source>
</evidence>
<dbReference type="Gene3D" id="1.20.58.300">
    <property type="entry name" value="FlgN-like"/>
    <property type="match status" value="1"/>
</dbReference>
<comment type="caution">
    <text evidence="5">The sequence shown here is derived from an EMBL/GenBank/DDBJ whole genome shotgun (WGS) entry which is preliminary data.</text>
</comment>
<reference evidence="5 6" key="1">
    <citation type="submission" date="2024-02" db="EMBL/GenBank/DDBJ databases">
        <title>Bacteria isolated from the canopy kelp, Nereocystis luetkeana.</title>
        <authorList>
            <person name="Pfister C.A."/>
            <person name="Younker I.T."/>
            <person name="Light S.H."/>
        </authorList>
    </citation>
    <scope>NUCLEOTIDE SEQUENCE [LARGE SCALE GENOMIC DNA]</scope>
    <source>
        <strain evidence="5 6">TI.5.07</strain>
    </source>
</reference>
<dbReference type="EMBL" id="JBAKAP010000001">
    <property type="protein sequence ID" value="MEL0615399.1"/>
    <property type="molecule type" value="Genomic_DNA"/>
</dbReference>
<dbReference type="RefSeq" id="WP_191237045.1">
    <property type="nucleotide sequence ID" value="NZ_CP047970.1"/>
</dbReference>
<evidence type="ECO:0000256" key="3">
    <source>
        <dbReference type="ARBA" id="ARBA00022795"/>
    </source>
</evidence>
<accession>A0ABU9GA97</accession>
<organism evidence="5 6">
    <name type="scientific">Cobetia marina</name>
    <name type="common">Deleya marina</name>
    <dbReference type="NCBI Taxonomy" id="28258"/>
    <lineage>
        <taxon>Bacteria</taxon>
        <taxon>Pseudomonadati</taxon>
        <taxon>Pseudomonadota</taxon>
        <taxon>Gammaproteobacteria</taxon>
        <taxon>Oceanospirillales</taxon>
        <taxon>Halomonadaceae</taxon>
        <taxon>Cobetia</taxon>
    </lineage>
</organism>